<keyword evidence="3" id="KW-1185">Reference proteome</keyword>
<dbReference type="InterPro" id="IPR044595">
    <property type="entry name" value="KMD1-4"/>
</dbReference>
<dbReference type="InterPro" id="IPR015915">
    <property type="entry name" value="Kelch-typ_b-propeller"/>
</dbReference>
<dbReference type="GO" id="GO:2000762">
    <property type="term" value="P:regulation of phenylpropanoid metabolic process"/>
    <property type="evidence" value="ECO:0007669"/>
    <property type="project" value="InterPro"/>
</dbReference>
<comment type="caution">
    <text evidence="2">The sequence shown here is derived from an EMBL/GenBank/DDBJ whole genome shotgun (WGS) entry which is preliminary data.</text>
</comment>
<gene>
    <name evidence="2" type="ORF">QJS04_geneDACA005520</name>
</gene>
<feature type="domain" description="F-box" evidence="1">
    <location>
        <begin position="6"/>
        <end position="46"/>
    </location>
</feature>
<dbReference type="InterPro" id="IPR036047">
    <property type="entry name" value="F-box-like_dom_sf"/>
</dbReference>
<dbReference type="InterPro" id="IPR006652">
    <property type="entry name" value="Kelch_1"/>
</dbReference>
<dbReference type="GO" id="GO:0080037">
    <property type="term" value="P:negative regulation of cytokinin-activated signaling pathway"/>
    <property type="evidence" value="ECO:0007669"/>
    <property type="project" value="InterPro"/>
</dbReference>
<evidence type="ECO:0000313" key="3">
    <source>
        <dbReference type="Proteomes" id="UP001179952"/>
    </source>
</evidence>
<dbReference type="SUPFAM" id="SSF117281">
    <property type="entry name" value="Kelch motif"/>
    <property type="match status" value="1"/>
</dbReference>
<dbReference type="InterPro" id="IPR001810">
    <property type="entry name" value="F-box_dom"/>
</dbReference>
<dbReference type="AlphaFoldDB" id="A0AAV9A4D3"/>
<dbReference type="PANTHER" id="PTHR46407:SF3">
    <property type="entry name" value="OS02G0208700 PROTEIN"/>
    <property type="match status" value="1"/>
</dbReference>
<dbReference type="EMBL" id="JAUJYN010000012">
    <property type="protein sequence ID" value="KAK1259053.1"/>
    <property type="molecule type" value="Genomic_DNA"/>
</dbReference>
<dbReference type="Proteomes" id="UP001179952">
    <property type="component" value="Unassembled WGS sequence"/>
</dbReference>
<dbReference type="Pfam" id="PF01344">
    <property type="entry name" value="Kelch_1"/>
    <property type="match status" value="2"/>
</dbReference>
<dbReference type="PANTHER" id="PTHR46407">
    <property type="entry name" value="OS02G0208700 PROTEIN"/>
    <property type="match status" value="1"/>
</dbReference>
<dbReference type="CDD" id="cd22152">
    <property type="entry name" value="F-box_AtAFR-like"/>
    <property type="match status" value="1"/>
</dbReference>
<sequence length="357" mass="39298">MMELIPGLPDEMARECLIRVPYRSFSTIKSVSKHWRDELLSPEFHHLRRSSDLTRTVIALTQSEPNPLSAPAKSAATPSYRISLYDHLARAWDALPPLPAFPDGLPLFCQIAAARRRLVVVGGWNPANWVPSDSVFVFDFLSWAWRAGARMPGPRRSFFACASDGENTVFVAGGHDSDKNALRSALAYDVDADEWAGLPDMAAERDECKGVYWRGEFRVIGGYRTERQGRFERTEEVFDVEKRRWGAVMDGALDEGACPRTCVAGDDGRVYRCLGGKVVARAREGGCWGEVAEIPEEARVGTCAVAVTGRRVLVVGAARHGGAHVGCLLDLERRRWAAAEAKEGFEGSAQVGCCLEI</sequence>
<dbReference type="SUPFAM" id="SSF81383">
    <property type="entry name" value="F-box domain"/>
    <property type="match status" value="1"/>
</dbReference>
<name>A0AAV9A4D3_ACOGR</name>
<evidence type="ECO:0000259" key="1">
    <source>
        <dbReference type="Pfam" id="PF00646"/>
    </source>
</evidence>
<organism evidence="2 3">
    <name type="scientific">Acorus gramineus</name>
    <name type="common">Dwarf sweet flag</name>
    <dbReference type="NCBI Taxonomy" id="55184"/>
    <lineage>
        <taxon>Eukaryota</taxon>
        <taxon>Viridiplantae</taxon>
        <taxon>Streptophyta</taxon>
        <taxon>Embryophyta</taxon>
        <taxon>Tracheophyta</taxon>
        <taxon>Spermatophyta</taxon>
        <taxon>Magnoliopsida</taxon>
        <taxon>Liliopsida</taxon>
        <taxon>Acoraceae</taxon>
        <taxon>Acorus</taxon>
    </lineage>
</organism>
<protein>
    <submittedName>
        <fullName evidence="2">F-box/kelch-repeat protein</fullName>
    </submittedName>
</protein>
<dbReference type="SMART" id="SM00612">
    <property type="entry name" value="Kelch"/>
    <property type="match status" value="2"/>
</dbReference>
<dbReference type="Pfam" id="PF00646">
    <property type="entry name" value="F-box"/>
    <property type="match status" value="1"/>
</dbReference>
<reference evidence="2" key="1">
    <citation type="journal article" date="2023" name="Nat. Commun.">
        <title>Diploid and tetraploid genomes of Acorus and the evolution of monocots.</title>
        <authorList>
            <person name="Ma L."/>
            <person name="Liu K.W."/>
            <person name="Li Z."/>
            <person name="Hsiao Y.Y."/>
            <person name="Qi Y."/>
            <person name="Fu T."/>
            <person name="Tang G.D."/>
            <person name="Zhang D."/>
            <person name="Sun W.H."/>
            <person name="Liu D.K."/>
            <person name="Li Y."/>
            <person name="Chen G.Z."/>
            <person name="Liu X.D."/>
            <person name="Liao X.Y."/>
            <person name="Jiang Y.T."/>
            <person name="Yu X."/>
            <person name="Hao Y."/>
            <person name="Huang J."/>
            <person name="Zhao X.W."/>
            <person name="Ke S."/>
            <person name="Chen Y.Y."/>
            <person name="Wu W.L."/>
            <person name="Hsu J.L."/>
            <person name="Lin Y.F."/>
            <person name="Huang M.D."/>
            <person name="Li C.Y."/>
            <person name="Huang L."/>
            <person name="Wang Z.W."/>
            <person name="Zhao X."/>
            <person name="Zhong W.Y."/>
            <person name="Peng D.H."/>
            <person name="Ahmad S."/>
            <person name="Lan S."/>
            <person name="Zhang J.S."/>
            <person name="Tsai W.C."/>
            <person name="Van de Peer Y."/>
            <person name="Liu Z.J."/>
        </authorList>
    </citation>
    <scope>NUCLEOTIDE SEQUENCE</scope>
    <source>
        <strain evidence="2">SCP</strain>
    </source>
</reference>
<evidence type="ECO:0000313" key="2">
    <source>
        <dbReference type="EMBL" id="KAK1259053.1"/>
    </source>
</evidence>
<accession>A0AAV9A4D3</accession>
<dbReference type="Gene3D" id="2.120.10.80">
    <property type="entry name" value="Kelch-type beta propeller"/>
    <property type="match status" value="1"/>
</dbReference>
<proteinExistence type="predicted"/>
<reference evidence="2" key="2">
    <citation type="submission" date="2023-06" db="EMBL/GenBank/DDBJ databases">
        <authorList>
            <person name="Ma L."/>
            <person name="Liu K.-W."/>
            <person name="Li Z."/>
            <person name="Hsiao Y.-Y."/>
            <person name="Qi Y."/>
            <person name="Fu T."/>
            <person name="Tang G."/>
            <person name="Zhang D."/>
            <person name="Sun W.-H."/>
            <person name="Liu D.-K."/>
            <person name="Li Y."/>
            <person name="Chen G.-Z."/>
            <person name="Liu X.-D."/>
            <person name="Liao X.-Y."/>
            <person name="Jiang Y.-T."/>
            <person name="Yu X."/>
            <person name="Hao Y."/>
            <person name="Huang J."/>
            <person name="Zhao X.-W."/>
            <person name="Ke S."/>
            <person name="Chen Y.-Y."/>
            <person name="Wu W.-L."/>
            <person name="Hsu J.-L."/>
            <person name="Lin Y.-F."/>
            <person name="Huang M.-D."/>
            <person name="Li C.-Y."/>
            <person name="Huang L."/>
            <person name="Wang Z.-W."/>
            <person name="Zhao X."/>
            <person name="Zhong W.-Y."/>
            <person name="Peng D.-H."/>
            <person name="Ahmad S."/>
            <person name="Lan S."/>
            <person name="Zhang J.-S."/>
            <person name="Tsai W.-C."/>
            <person name="Van De Peer Y."/>
            <person name="Liu Z.-J."/>
        </authorList>
    </citation>
    <scope>NUCLEOTIDE SEQUENCE</scope>
    <source>
        <strain evidence="2">SCP</strain>
        <tissue evidence="2">Leaves</tissue>
    </source>
</reference>